<dbReference type="AlphaFoldDB" id="A0A1Y1WZI5"/>
<dbReference type="SUPFAM" id="SSF103032">
    <property type="entry name" value="Hypothetical protein YwqG"/>
    <property type="match status" value="1"/>
</dbReference>
<gene>
    <name evidence="1" type="ORF">K493DRAFT_342789</name>
</gene>
<proteinExistence type="predicted"/>
<organism evidence="1 2">
    <name type="scientific">Basidiobolus meristosporus CBS 931.73</name>
    <dbReference type="NCBI Taxonomy" id="1314790"/>
    <lineage>
        <taxon>Eukaryota</taxon>
        <taxon>Fungi</taxon>
        <taxon>Fungi incertae sedis</taxon>
        <taxon>Zoopagomycota</taxon>
        <taxon>Entomophthoromycotina</taxon>
        <taxon>Basidiobolomycetes</taxon>
        <taxon>Basidiobolales</taxon>
        <taxon>Basidiobolaceae</taxon>
        <taxon>Basidiobolus</taxon>
    </lineage>
</organism>
<accession>A0A1Y1WZI5</accession>
<keyword evidence="2" id="KW-1185">Reference proteome</keyword>
<dbReference type="Gene3D" id="2.30.320.10">
    <property type="entry name" value="YwqG-like"/>
    <property type="match status" value="1"/>
</dbReference>
<evidence type="ECO:0008006" key="3">
    <source>
        <dbReference type="Google" id="ProtNLM"/>
    </source>
</evidence>
<sequence>MAYQIPDKFIETFSRPCFVPAIYHTINDTFYEVETFDGTSSKVGGIHPYFFKHEISWPVCEECSKQMTFFLQFDLDKISKHPLYIEKTGGKGLFQLFVCLSCEEQETPLTNRTYLARLIYPEELARNASETHERPDSAPWQIRPPAYEGDILILDECLILDWDQCQEIPHIYEIEESEMALKFLELERHDSQLDEICEHRLHPKPGTLKVFGWPYWIQATDYPKCKEDHCGESMHCLLQLAECGIIAYMWGDCGIASVFQCPSHKESFYFTWESS</sequence>
<dbReference type="InterPro" id="IPR015315">
    <property type="entry name" value="DUF1963"/>
</dbReference>
<dbReference type="Pfam" id="PF09234">
    <property type="entry name" value="DUF1963"/>
    <property type="match status" value="1"/>
</dbReference>
<dbReference type="PANTHER" id="PTHR36436">
    <property type="entry name" value="SLL5081 PROTEIN"/>
    <property type="match status" value="1"/>
</dbReference>
<name>A0A1Y1WZI5_9FUNG</name>
<dbReference type="PANTHER" id="PTHR36436:SF6">
    <property type="entry name" value="SLL5081 PROTEIN"/>
    <property type="match status" value="1"/>
</dbReference>
<dbReference type="EMBL" id="MCFE01000818">
    <property type="protein sequence ID" value="ORX78596.1"/>
    <property type="molecule type" value="Genomic_DNA"/>
</dbReference>
<dbReference type="Proteomes" id="UP000193498">
    <property type="component" value="Unassembled WGS sequence"/>
</dbReference>
<reference evidence="1 2" key="1">
    <citation type="submission" date="2016-07" db="EMBL/GenBank/DDBJ databases">
        <title>Pervasive Adenine N6-methylation of Active Genes in Fungi.</title>
        <authorList>
            <consortium name="DOE Joint Genome Institute"/>
            <person name="Mondo S.J."/>
            <person name="Dannebaum R.O."/>
            <person name="Kuo R.C."/>
            <person name="Labutti K."/>
            <person name="Haridas S."/>
            <person name="Kuo A."/>
            <person name="Salamov A."/>
            <person name="Ahrendt S.R."/>
            <person name="Lipzen A."/>
            <person name="Sullivan W."/>
            <person name="Andreopoulos W.B."/>
            <person name="Clum A."/>
            <person name="Lindquist E."/>
            <person name="Daum C."/>
            <person name="Ramamoorthy G.K."/>
            <person name="Gryganskyi A."/>
            <person name="Culley D."/>
            <person name="Magnuson J.K."/>
            <person name="James T.Y."/>
            <person name="O'Malley M.A."/>
            <person name="Stajich J.E."/>
            <person name="Spatafora J.W."/>
            <person name="Visel A."/>
            <person name="Grigoriev I.V."/>
        </authorList>
    </citation>
    <scope>NUCLEOTIDE SEQUENCE [LARGE SCALE GENOMIC DNA]</scope>
    <source>
        <strain evidence="1 2">CBS 931.73</strain>
    </source>
</reference>
<dbReference type="InterPro" id="IPR035948">
    <property type="entry name" value="YwqG-like_sf"/>
</dbReference>
<evidence type="ECO:0000313" key="2">
    <source>
        <dbReference type="Proteomes" id="UP000193498"/>
    </source>
</evidence>
<protein>
    <recommendedName>
        <fullName evidence="3">DUF1963 domain-containing protein</fullName>
    </recommendedName>
</protein>
<evidence type="ECO:0000313" key="1">
    <source>
        <dbReference type="EMBL" id="ORX78596.1"/>
    </source>
</evidence>
<dbReference type="InParanoid" id="A0A1Y1WZI5"/>
<comment type="caution">
    <text evidence="1">The sequence shown here is derived from an EMBL/GenBank/DDBJ whole genome shotgun (WGS) entry which is preliminary data.</text>
</comment>